<proteinExistence type="inferred from homology"/>
<dbReference type="EMBL" id="CP063982">
    <property type="protein sequence ID" value="UOD49798.1"/>
    <property type="molecule type" value="Genomic_DNA"/>
</dbReference>
<evidence type="ECO:0000256" key="7">
    <source>
        <dbReference type="ARBA" id="ARBA00023136"/>
    </source>
</evidence>
<sequence>MFSKFLDRLFTWSGYLAGVFLVTIAVLVVAQIVARLMNTQIPSADEFAGYSLAASSFLGLAYSFRSGSHIRVTLLTGRLSSKAQRVTLLLVLAYAVIMIAIWAYNSIGLVWESYTFKEMSTGIVKYPIWIPQLSMGIGVTLFCLAILEDLVNVIRDKVPNFEKNKEQMVD</sequence>
<dbReference type="PANTHER" id="PTHR35011:SF10">
    <property type="entry name" value="TRAP TRANSPORTER SMALL PERMEASE PROTEIN"/>
    <property type="match status" value="1"/>
</dbReference>
<keyword evidence="7 9" id="KW-0472">Membrane</keyword>
<accession>A0ABY4AHM9</accession>
<reference evidence="11 12" key="1">
    <citation type="submission" date="2020-11" db="EMBL/GenBank/DDBJ databases">
        <title>Algicoccus daihaiensis sp.nov., isolated from Daihai Lake in Inner Mongolia.</title>
        <authorList>
            <person name="Kai J."/>
        </authorList>
    </citation>
    <scope>NUCLEOTIDE SEQUENCE [LARGE SCALE GENOMIC DNA]</scope>
    <source>
        <strain evidence="12">f23</strain>
    </source>
</reference>
<gene>
    <name evidence="11" type="ORF">DHf2319_10095</name>
</gene>
<comment type="similarity">
    <text evidence="8 9">Belongs to the TRAP transporter small permease family.</text>
</comment>
<evidence type="ECO:0000256" key="9">
    <source>
        <dbReference type="RuleBase" id="RU369079"/>
    </source>
</evidence>
<keyword evidence="5 9" id="KW-0812">Transmembrane</keyword>
<evidence type="ECO:0000256" key="1">
    <source>
        <dbReference type="ARBA" id="ARBA00004429"/>
    </source>
</evidence>
<evidence type="ECO:0000313" key="11">
    <source>
        <dbReference type="EMBL" id="UOD49798.1"/>
    </source>
</evidence>
<organism evidence="11 12">
    <name type="scientific">Orrella daihaiensis</name>
    <dbReference type="NCBI Taxonomy" id="2782176"/>
    <lineage>
        <taxon>Bacteria</taxon>
        <taxon>Pseudomonadati</taxon>
        <taxon>Pseudomonadota</taxon>
        <taxon>Betaproteobacteria</taxon>
        <taxon>Burkholderiales</taxon>
        <taxon>Alcaligenaceae</taxon>
        <taxon>Orrella</taxon>
    </lineage>
</organism>
<dbReference type="Proteomes" id="UP000831607">
    <property type="component" value="Chromosome"/>
</dbReference>
<feature type="transmembrane region" description="Helical" evidence="9">
    <location>
        <begin position="127"/>
        <end position="147"/>
    </location>
</feature>
<evidence type="ECO:0000256" key="4">
    <source>
        <dbReference type="ARBA" id="ARBA00022519"/>
    </source>
</evidence>
<feature type="transmembrane region" description="Helical" evidence="9">
    <location>
        <begin position="12"/>
        <end position="35"/>
    </location>
</feature>
<feature type="transmembrane region" description="Helical" evidence="9">
    <location>
        <begin position="47"/>
        <end position="65"/>
    </location>
</feature>
<evidence type="ECO:0000259" key="10">
    <source>
        <dbReference type="Pfam" id="PF04290"/>
    </source>
</evidence>
<keyword evidence="3" id="KW-1003">Cell membrane</keyword>
<name>A0ABY4AHM9_9BURK</name>
<keyword evidence="2 9" id="KW-0813">Transport</keyword>
<keyword evidence="6 9" id="KW-1133">Transmembrane helix</keyword>
<comment type="subcellular location">
    <subcellularLocation>
        <location evidence="1 9">Cell inner membrane</location>
        <topology evidence="1 9">Multi-pass membrane protein</topology>
    </subcellularLocation>
</comment>
<evidence type="ECO:0000313" key="12">
    <source>
        <dbReference type="Proteomes" id="UP000831607"/>
    </source>
</evidence>
<evidence type="ECO:0000256" key="6">
    <source>
        <dbReference type="ARBA" id="ARBA00022989"/>
    </source>
</evidence>
<dbReference type="InterPro" id="IPR007387">
    <property type="entry name" value="TRAP_DctQ"/>
</dbReference>
<evidence type="ECO:0000256" key="3">
    <source>
        <dbReference type="ARBA" id="ARBA00022475"/>
    </source>
</evidence>
<evidence type="ECO:0000256" key="2">
    <source>
        <dbReference type="ARBA" id="ARBA00022448"/>
    </source>
</evidence>
<dbReference type="RefSeq" id="WP_243478042.1">
    <property type="nucleotide sequence ID" value="NZ_CP063982.1"/>
</dbReference>
<keyword evidence="12" id="KW-1185">Reference proteome</keyword>
<feature type="transmembrane region" description="Helical" evidence="9">
    <location>
        <begin position="86"/>
        <end position="107"/>
    </location>
</feature>
<evidence type="ECO:0000256" key="5">
    <source>
        <dbReference type="ARBA" id="ARBA00022692"/>
    </source>
</evidence>
<feature type="domain" description="Tripartite ATP-independent periplasmic transporters DctQ component" evidence="10">
    <location>
        <begin position="24"/>
        <end position="155"/>
    </location>
</feature>
<protein>
    <recommendedName>
        <fullName evidence="9">TRAP transporter small permease protein</fullName>
    </recommendedName>
</protein>
<comment type="function">
    <text evidence="9">Part of the tripartite ATP-independent periplasmic (TRAP) transport system.</text>
</comment>
<evidence type="ECO:0000256" key="8">
    <source>
        <dbReference type="ARBA" id="ARBA00038436"/>
    </source>
</evidence>
<dbReference type="PANTHER" id="PTHR35011">
    <property type="entry name" value="2,3-DIKETO-L-GULONATE TRAP TRANSPORTER SMALL PERMEASE PROTEIN YIAM"/>
    <property type="match status" value="1"/>
</dbReference>
<keyword evidence="4 9" id="KW-0997">Cell inner membrane</keyword>
<dbReference type="InterPro" id="IPR055348">
    <property type="entry name" value="DctQ"/>
</dbReference>
<dbReference type="Pfam" id="PF04290">
    <property type="entry name" value="DctQ"/>
    <property type="match status" value="1"/>
</dbReference>
<comment type="subunit">
    <text evidence="9">The complex comprises the extracytoplasmic solute receptor protein and the two transmembrane proteins.</text>
</comment>